<dbReference type="InterPro" id="IPR047808">
    <property type="entry name" value="CueP-like"/>
</dbReference>
<dbReference type="PROSITE" id="PS51257">
    <property type="entry name" value="PROKAR_LIPOPROTEIN"/>
    <property type="match status" value="1"/>
</dbReference>
<dbReference type="NCBIfam" id="NF038094">
    <property type="entry name" value="CueP_fam"/>
    <property type="match status" value="1"/>
</dbReference>
<dbReference type="Proteomes" id="UP001597362">
    <property type="component" value="Unassembled WGS sequence"/>
</dbReference>
<feature type="chain" id="PRO_5047266366" evidence="1">
    <location>
        <begin position="24"/>
        <end position="175"/>
    </location>
</feature>
<dbReference type="Gene3D" id="2.60.40.3700">
    <property type="match status" value="1"/>
</dbReference>
<gene>
    <name evidence="2" type="ORF">ACFSJH_04880</name>
</gene>
<reference evidence="3" key="1">
    <citation type="journal article" date="2019" name="Int. J. Syst. Evol. Microbiol.">
        <title>The Global Catalogue of Microorganisms (GCM) 10K type strain sequencing project: providing services to taxonomists for standard genome sequencing and annotation.</title>
        <authorList>
            <consortium name="The Broad Institute Genomics Platform"/>
            <consortium name="The Broad Institute Genome Sequencing Center for Infectious Disease"/>
            <person name="Wu L."/>
            <person name="Ma J."/>
        </authorList>
    </citation>
    <scope>NUCLEOTIDE SEQUENCE [LARGE SCALE GENOMIC DNA]</scope>
    <source>
        <strain evidence="3">GH52</strain>
    </source>
</reference>
<dbReference type="Pfam" id="PF21172">
    <property type="entry name" value="CueP"/>
    <property type="match status" value="1"/>
</dbReference>
<dbReference type="EMBL" id="JBHUHO010000012">
    <property type="protein sequence ID" value="MFD2115069.1"/>
    <property type="molecule type" value="Genomic_DNA"/>
</dbReference>
<name>A0ABW4YI46_9BACL</name>
<evidence type="ECO:0000256" key="1">
    <source>
        <dbReference type="SAM" id="SignalP"/>
    </source>
</evidence>
<evidence type="ECO:0000313" key="3">
    <source>
        <dbReference type="Proteomes" id="UP001597362"/>
    </source>
</evidence>
<feature type="signal peptide" evidence="1">
    <location>
        <begin position="1"/>
        <end position="23"/>
    </location>
</feature>
<evidence type="ECO:0000313" key="2">
    <source>
        <dbReference type="EMBL" id="MFD2115069.1"/>
    </source>
</evidence>
<protein>
    <submittedName>
        <fullName evidence="2">CueP family metal-binding protein</fullName>
    </submittedName>
</protein>
<sequence length="175" mass="19486">MKVKVWIPFIVMALLLAACGGNGGSNKAEMTEDQVKELVNEYSVGDFKNISASITSDELIITDEKQKKTVYTLPEAEFFVSIAPFENQTHPCGIHSLTGCQGEMVTEEFDVHIVDESGKVIIDEKMATLENGFIDLWLPRDQKYQVTIKQGDKQVTSEITTFKGDNTCITTMQLL</sequence>
<accession>A0ABW4YI46</accession>
<keyword evidence="3" id="KW-1185">Reference proteome</keyword>
<keyword evidence="1" id="KW-0732">Signal</keyword>
<dbReference type="RefSeq" id="WP_377770097.1">
    <property type="nucleotide sequence ID" value="NZ_JBHUHO010000012.1"/>
</dbReference>
<organism evidence="2 3">
    <name type="scientific">Paenibacillus yanchengensis</name>
    <dbReference type="NCBI Taxonomy" id="2035833"/>
    <lineage>
        <taxon>Bacteria</taxon>
        <taxon>Bacillati</taxon>
        <taxon>Bacillota</taxon>
        <taxon>Bacilli</taxon>
        <taxon>Bacillales</taxon>
        <taxon>Paenibacillaceae</taxon>
        <taxon>Paenibacillus</taxon>
    </lineage>
</organism>
<comment type="caution">
    <text evidence="2">The sequence shown here is derived from an EMBL/GenBank/DDBJ whole genome shotgun (WGS) entry which is preliminary data.</text>
</comment>
<proteinExistence type="predicted"/>